<evidence type="ECO:0000256" key="1">
    <source>
        <dbReference type="SAM" id="MobiDB-lite"/>
    </source>
</evidence>
<sequence length="222" mass="24778">MKVSWPEVYPAEAGWAFTCGDPQCEWESNHRSEKAAWTAHDKHGAICPYKEVEGEPMPAGPSIIEQLWEELDRVTKAIMDQKANPGEGFDLVKGQAQGLAIAIQKMSVPHFESTVAVSKWALKRYRMKTGEIDFMDTPGCDGYNPMPPPMREAVKPPTKSAPKPARGPKADPKTGKFRAFGDDEREHLQKMLAKGIPEGAIQSMFKLTDEQFEHEKQKLVAN</sequence>
<reference evidence="2 3" key="1">
    <citation type="journal article" date="2015" name="Appl. Environ. Microbiol.">
        <title>Three of a Kind: Genetically Similar Tsukamurella Phages TIN2, TIN3, and TIN4.</title>
        <authorList>
            <person name="Dyson Z.A."/>
            <person name="Tucci J."/>
            <person name="Seviour R.J."/>
            <person name="Petrovski S."/>
        </authorList>
    </citation>
    <scope>NUCLEOTIDE SEQUENCE [LARGE SCALE GENOMIC DNA]</scope>
</reference>
<evidence type="ECO:0000313" key="3">
    <source>
        <dbReference type="Proteomes" id="UP000203853"/>
    </source>
</evidence>
<keyword evidence="3" id="KW-1185">Reference proteome</keyword>
<dbReference type="Proteomes" id="UP000203853">
    <property type="component" value="Segment"/>
</dbReference>
<evidence type="ECO:0000313" key="2">
    <source>
        <dbReference type="EMBL" id="AKJ71758.1"/>
    </source>
</evidence>
<gene>
    <name evidence="2" type="ORF">TIN2_68</name>
</gene>
<accession>A0A0K0N5I4</accession>
<protein>
    <submittedName>
        <fullName evidence="2">Uncharacterized protein</fullName>
    </submittedName>
</protein>
<dbReference type="RefSeq" id="YP_009204503.1">
    <property type="nucleotide sequence ID" value="NC_028865.1"/>
</dbReference>
<name>A0A0K0N5I4_9CAUD</name>
<organism evidence="2 3">
    <name type="scientific">Tsukamurella phage TIN2</name>
    <dbReference type="NCBI Taxonomy" id="1636545"/>
    <lineage>
        <taxon>Viruses</taxon>
        <taxon>Duplodnaviria</taxon>
        <taxon>Heunggongvirae</taxon>
        <taxon>Uroviricota</taxon>
        <taxon>Caudoviricetes</taxon>
        <taxon>Tinduovirus</taxon>
        <taxon>Tinduovirus TIN2</taxon>
    </lineage>
</organism>
<dbReference type="KEGG" id="vg:26631029"/>
<feature type="region of interest" description="Disordered" evidence="1">
    <location>
        <begin position="151"/>
        <end position="177"/>
    </location>
</feature>
<dbReference type="GeneID" id="26631029"/>
<feature type="compositionally biased region" description="Basic and acidic residues" evidence="1">
    <location>
        <begin position="168"/>
        <end position="177"/>
    </location>
</feature>
<dbReference type="EMBL" id="KR011062">
    <property type="protein sequence ID" value="AKJ71758.1"/>
    <property type="molecule type" value="Genomic_DNA"/>
</dbReference>
<dbReference type="OrthoDB" id="12252at10239"/>
<proteinExistence type="predicted"/>